<dbReference type="PANTHER" id="PTHR34406:SF1">
    <property type="entry name" value="PROTEIN YCEI"/>
    <property type="match status" value="1"/>
</dbReference>
<evidence type="ECO:0000313" key="3">
    <source>
        <dbReference type="EMBL" id="RIW17101.1"/>
    </source>
</evidence>
<dbReference type="SMART" id="SM00867">
    <property type="entry name" value="YceI"/>
    <property type="match status" value="1"/>
</dbReference>
<feature type="domain" description="Lipid/polyisoprenoid-binding YceI-like" evidence="2">
    <location>
        <begin position="24"/>
        <end position="194"/>
    </location>
</feature>
<keyword evidence="1" id="KW-0732">Signal</keyword>
<comment type="caution">
    <text evidence="3">The sequence shown here is derived from an EMBL/GenBank/DDBJ whole genome shotgun (WGS) entry which is preliminary data.</text>
</comment>
<dbReference type="Gene3D" id="2.40.128.110">
    <property type="entry name" value="Lipid/polyisoprenoid-binding, YceI-like"/>
    <property type="match status" value="1"/>
</dbReference>
<proteinExistence type="predicted"/>
<name>A0A418PU59_9BACT</name>
<accession>A0A418PU59</accession>
<evidence type="ECO:0000256" key="1">
    <source>
        <dbReference type="SAM" id="SignalP"/>
    </source>
</evidence>
<gene>
    <name evidence="3" type="ORF">D0X99_04920</name>
</gene>
<dbReference type="InterPro" id="IPR007372">
    <property type="entry name" value="Lipid/polyisoprenoid-bd_YceI"/>
</dbReference>
<keyword evidence="4" id="KW-1185">Reference proteome</keyword>
<evidence type="ECO:0000313" key="4">
    <source>
        <dbReference type="Proteomes" id="UP000283522"/>
    </source>
</evidence>
<feature type="chain" id="PRO_5019508379" evidence="1">
    <location>
        <begin position="22"/>
        <end position="195"/>
    </location>
</feature>
<reference evidence="3 4" key="1">
    <citation type="submission" date="2018-09" db="EMBL/GenBank/DDBJ databases">
        <authorList>
            <person name="Wang X."/>
            <person name="Du Z."/>
        </authorList>
    </citation>
    <scope>NUCLEOTIDE SEQUENCE [LARGE SCALE GENOMIC DNA]</scope>
    <source>
        <strain evidence="3 4">N3</strain>
    </source>
</reference>
<dbReference type="PANTHER" id="PTHR34406">
    <property type="entry name" value="PROTEIN YCEI"/>
    <property type="match status" value="1"/>
</dbReference>
<dbReference type="AlphaFoldDB" id="A0A418PU59"/>
<protein>
    <submittedName>
        <fullName evidence="3">YceI family protein</fullName>
    </submittedName>
</protein>
<dbReference type="OrthoDB" id="951410at2"/>
<dbReference type="SUPFAM" id="SSF101874">
    <property type="entry name" value="YceI-like"/>
    <property type="match status" value="1"/>
</dbReference>
<dbReference type="Pfam" id="PF04264">
    <property type="entry name" value="YceI"/>
    <property type="match status" value="1"/>
</dbReference>
<dbReference type="InterPro" id="IPR036761">
    <property type="entry name" value="TTHA0802/YceI-like_sf"/>
</dbReference>
<dbReference type="RefSeq" id="WP_119476539.1">
    <property type="nucleotide sequence ID" value="NZ_QXML01000002.1"/>
</dbReference>
<evidence type="ECO:0000259" key="2">
    <source>
        <dbReference type="SMART" id="SM00867"/>
    </source>
</evidence>
<dbReference type="Proteomes" id="UP000283522">
    <property type="component" value="Unassembled WGS sequence"/>
</dbReference>
<organism evidence="3 4">
    <name type="scientific">Algoriphagus lacus</name>
    <dbReference type="NCBI Taxonomy" id="2056311"/>
    <lineage>
        <taxon>Bacteria</taxon>
        <taxon>Pseudomonadati</taxon>
        <taxon>Bacteroidota</taxon>
        <taxon>Cytophagia</taxon>
        <taxon>Cytophagales</taxon>
        <taxon>Cyclobacteriaceae</taxon>
        <taxon>Algoriphagus</taxon>
    </lineage>
</organism>
<feature type="signal peptide" evidence="1">
    <location>
        <begin position="1"/>
        <end position="21"/>
    </location>
</feature>
<sequence length="195" mass="21448">MKLITTLILSFSALFTFSENATPPVSVNKTESTVTWKAAKVTGEHWGYVPISNANLDYSKGKITGGSFEMDMVNLTVEDLTDPKSKGNLTNHLKSDDFFSVEKFNKSTFKITDAKSSNGTDYTITGTLTIKGISQTVSFPAKVSVAGNKMTATGQITFDRTKFDIKYRSGSYFEDLADKMIYDEVKLDVKLVATV</sequence>
<dbReference type="EMBL" id="QXML01000002">
    <property type="protein sequence ID" value="RIW17101.1"/>
    <property type="molecule type" value="Genomic_DNA"/>
</dbReference>